<organism evidence="2">
    <name type="scientific">Dictyoglomus thermophilum</name>
    <dbReference type="NCBI Taxonomy" id="14"/>
    <lineage>
        <taxon>Bacteria</taxon>
        <taxon>Pseudomonadati</taxon>
        <taxon>Dictyoglomota</taxon>
        <taxon>Dictyoglomia</taxon>
        <taxon>Dictyoglomales</taxon>
        <taxon>Dictyoglomaceae</taxon>
        <taxon>Dictyoglomus</taxon>
    </lineage>
</organism>
<evidence type="ECO:0000259" key="1">
    <source>
        <dbReference type="SMART" id="SM00966"/>
    </source>
</evidence>
<gene>
    <name evidence="2" type="ORF">ENU78_01405</name>
</gene>
<dbReference type="InterPro" id="IPR037914">
    <property type="entry name" value="SpoVT-AbrB_sf"/>
</dbReference>
<dbReference type="GO" id="GO:0003677">
    <property type="term" value="F:DNA binding"/>
    <property type="evidence" value="ECO:0007669"/>
    <property type="project" value="UniProtKB-KW"/>
</dbReference>
<protein>
    <submittedName>
        <fullName evidence="2">AbrB/MazE/SpoVT family DNA-binding domain-containing protein</fullName>
    </submittedName>
</protein>
<dbReference type="RefSeq" id="WP_149122781.1">
    <property type="nucleotide sequence ID" value="NZ_VTFL01000002.1"/>
</dbReference>
<keyword evidence="2" id="KW-0238">DNA-binding</keyword>
<dbReference type="SMART" id="SM00966">
    <property type="entry name" value="SpoVT_AbrB"/>
    <property type="match status" value="1"/>
</dbReference>
<proteinExistence type="predicted"/>
<feature type="domain" description="SpoVT-AbrB" evidence="1">
    <location>
        <begin position="8"/>
        <end position="53"/>
    </location>
</feature>
<dbReference type="AlphaFoldDB" id="A0A7C2GGP8"/>
<dbReference type="Pfam" id="PF04014">
    <property type="entry name" value="MazE_antitoxin"/>
    <property type="match status" value="1"/>
</dbReference>
<reference evidence="2" key="1">
    <citation type="journal article" date="2020" name="mSystems">
        <title>Genome- and Community-Level Interaction Insights into Carbon Utilization and Element Cycling Functions of Hydrothermarchaeota in Hydrothermal Sediment.</title>
        <authorList>
            <person name="Zhou Z."/>
            <person name="Liu Y."/>
            <person name="Xu W."/>
            <person name="Pan J."/>
            <person name="Luo Z.H."/>
            <person name="Li M."/>
        </authorList>
    </citation>
    <scope>NUCLEOTIDE SEQUENCE [LARGE SCALE GENOMIC DNA]</scope>
    <source>
        <strain evidence="2">SpSt-70</strain>
    </source>
</reference>
<sequence length="87" mass="10101">MPKITDKTVLTLKSQITISKKIREFLNLKPGDQVEFVIENDVVKLVPIHSKLDECFGRVKPKRKPEDFKKIREAIEKEVAKEVLKEV</sequence>
<dbReference type="NCBIfam" id="TIGR01439">
    <property type="entry name" value="lp_hng_hel_AbrB"/>
    <property type="match status" value="1"/>
</dbReference>
<name>A0A7C2GGP8_DICTH</name>
<accession>A0A7C2GGP8</accession>
<dbReference type="EMBL" id="DTDV01000006">
    <property type="protein sequence ID" value="HGK23101.1"/>
    <property type="molecule type" value="Genomic_DNA"/>
</dbReference>
<dbReference type="Gene3D" id="2.10.260.10">
    <property type="match status" value="1"/>
</dbReference>
<comment type="caution">
    <text evidence="2">The sequence shown here is derived from an EMBL/GenBank/DDBJ whole genome shotgun (WGS) entry which is preliminary data.</text>
</comment>
<dbReference type="SUPFAM" id="SSF89447">
    <property type="entry name" value="AbrB/MazE/MraZ-like"/>
    <property type="match status" value="1"/>
</dbReference>
<evidence type="ECO:0000313" key="2">
    <source>
        <dbReference type="EMBL" id="HGK23101.1"/>
    </source>
</evidence>
<dbReference type="InterPro" id="IPR007159">
    <property type="entry name" value="SpoVT-AbrB_dom"/>
</dbReference>